<dbReference type="Proteomes" id="UP000821837">
    <property type="component" value="Unassembled WGS sequence"/>
</dbReference>
<organism evidence="1 2">
    <name type="scientific">Rhipicephalus sanguineus</name>
    <name type="common">Brown dog tick</name>
    <name type="synonym">Ixodes sanguineus</name>
    <dbReference type="NCBI Taxonomy" id="34632"/>
    <lineage>
        <taxon>Eukaryota</taxon>
        <taxon>Metazoa</taxon>
        <taxon>Ecdysozoa</taxon>
        <taxon>Arthropoda</taxon>
        <taxon>Chelicerata</taxon>
        <taxon>Arachnida</taxon>
        <taxon>Acari</taxon>
        <taxon>Parasitiformes</taxon>
        <taxon>Ixodida</taxon>
        <taxon>Ixodoidea</taxon>
        <taxon>Ixodidae</taxon>
        <taxon>Rhipicephalinae</taxon>
        <taxon>Rhipicephalus</taxon>
        <taxon>Rhipicephalus</taxon>
    </lineage>
</organism>
<comment type="caution">
    <text evidence="1">The sequence shown here is derived from an EMBL/GenBank/DDBJ whole genome shotgun (WGS) entry which is preliminary data.</text>
</comment>
<name>A0A9D4SMU0_RHISA</name>
<evidence type="ECO:0000313" key="1">
    <source>
        <dbReference type="EMBL" id="KAH7935748.1"/>
    </source>
</evidence>
<reference evidence="1" key="2">
    <citation type="submission" date="2021-09" db="EMBL/GenBank/DDBJ databases">
        <authorList>
            <person name="Jia N."/>
            <person name="Wang J."/>
            <person name="Shi W."/>
            <person name="Du L."/>
            <person name="Sun Y."/>
            <person name="Zhan W."/>
            <person name="Jiang J."/>
            <person name="Wang Q."/>
            <person name="Zhang B."/>
            <person name="Ji P."/>
            <person name="Sakyi L.B."/>
            <person name="Cui X."/>
            <person name="Yuan T."/>
            <person name="Jiang B."/>
            <person name="Yang W."/>
            <person name="Lam T.T.-Y."/>
            <person name="Chang Q."/>
            <person name="Ding S."/>
            <person name="Wang X."/>
            <person name="Zhu J."/>
            <person name="Ruan X."/>
            <person name="Zhao L."/>
            <person name="Wei J."/>
            <person name="Que T."/>
            <person name="Du C."/>
            <person name="Cheng J."/>
            <person name="Dai P."/>
            <person name="Han X."/>
            <person name="Huang E."/>
            <person name="Gao Y."/>
            <person name="Liu J."/>
            <person name="Shao H."/>
            <person name="Ye R."/>
            <person name="Li L."/>
            <person name="Wei W."/>
            <person name="Wang X."/>
            <person name="Wang C."/>
            <person name="Huo Q."/>
            <person name="Li W."/>
            <person name="Guo W."/>
            <person name="Chen H."/>
            <person name="Chen S."/>
            <person name="Zhou L."/>
            <person name="Zhou L."/>
            <person name="Ni X."/>
            <person name="Tian J."/>
            <person name="Zhou Y."/>
            <person name="Sheng Y."/>
            <person name="Liu T."/>
            <person name="Pan Y."/>
            <person name="Xia L."/>
            <person name="Li J."/>
            <person name="Zhao F."/>
            <person name="Cao W."/>
        </authorList>
    </citation>
    <scope>NUCLEOTIDE SEQUENCE</scope>
    <source>
        <strain evidence="1">Rsan-2018</strain>
        <tissue evidence="1">Larvae</tissue>
    </source>
</reference>
<dbReference type="EMBL" id="JABSTV010001255">
    <property type="protein sequence ID" value="KAH7935748.1"/>
    <property type="molecule type" value="Genomic_DNA"/>
</dbReference>
<proteinExistence type="predicted"/>
<accession>A0A9D4SMU0</accession>
<gene>
    <name evidence="1" type="ORF">HPB52_013041</name>
</gene>
<evidence type="ECO:0000313" key="2">
    <source>
        <dbReference type="Proteomes" id="UP000821837"/>
    </source>
</evidence>
<keyword evidence="2" id="KW-1185">Reference proteome</keyword>
<dbReference type="AlphaFoldDB" id="A0A9D4SMU0"/>
<sequence>MRKVEAVHLRLGARASHYQTSFYIPGRTCQEIATLVATSRYAGVEASLKRQRATGLPPTIVGYSCDRSQPYRPRWRKRFLQERQWAGTEGPLLELLFLLPWQSRAGSPPGPLVVTTTDKLLNSSPSHSSPASDAGEPAGVDIIMETVATRNAQGYTQLSPTFEGTGTVPGSQGSGGLGPVATHQAPCHPCSPHHKPFLAERVEVLKWLGRSAAVARLFPAIMSHILRYGPLAVHAVLSVACPWCPPRNVGDRPDCCCSEWPTRLDVDVDLGCARGAGRPSPSLLTDNLSPTNNKDLSGQCRQPVPISLGTKHKCAYWHKQRPGFRQGLNAALAVVHPSRSSDTIKALRRQPRYRAILAEMSAQMVSPTEPAGLSERPVVLLEELVASTGTLGKVTLKDIHDTYDDNFGAASPTVGEVGVRPGSLHKHCSHFTVEEVHRALKAMAPRSAPGPDGLTIKELRRVPPDMLALIMNNFLTHHHLPEDLRESRTVFLPKCPDAAATDLRPITISSSSLTVLPTASSLDKATRGEVKRALYLPASFPDFMVHYRHRAGGLDVLELSRVSAEVQVKSFARLQHLGSPIVDAVLQGALVASGVNSRRRWGFRLDVPQRGPP</sequence>
<protein>
    <submittedName>
        <fullName evidence="1">Uncharacterized protein</fullName>
    </submittedName>
</protein>
<reference evidence="1" key="1">
    <citation type="journal article" date="2020" name="Cell">
        <title>Large-Scale Comparative Analyses of Tick Genomes Elucidate Their Genetic Diversity and Vector Capacities.</title>
        <authorList>
            <consortium name="Tick Genome and Microbiome Consortium (TIGMIC)"/>
            <person name="Jia N."/>
            <person name="Wang J."/>
            <person name="Shi W."/>
            <person name="Du L."/>
            <person name="Sun Y."/>
            <person name="Zhan W."/>
            <person name="Jiang J.F."/>
            <person name="Wang Q."/>
            <person name="Zhang B."/>
            <person name="Ji P."/>
            <person name="Bell-Sakyi L."/>
            <person name="Cui X.M."/>
            <person name="Yuan T.T."/>
            <person name="Jiang B.G."/>
            <person name="Yang W.F."/>
            <person name="Lam T.T."/>
            <person name="Chang Q.C."/>
            <person name="Ding S.J."/>
            <person name="Wang X.J."/>
            <person name="Zhu J.G."/>
            <person name="Ruan X.D."/>
            <person name="Zhao L."/>
            <person name="Wei J.T."/>
            <person name="Ye R.Z."/>
            <person name="Que T.C."/>
            <person name="Du C.H."/>
            <person name="Zhou Y.H."/>
            <person name="Cheng J.X."/>
            <person name="Dai P.F."/>
            <person name="Guo W.B."/>
            <person name="Han X.H."/>
            <person name="Huang E.J."/>
            <person name="Li L.F."/>
            <person name="Wei W."/>
            <person name="Gao Y.C."/>
            <person name="Liu J.Z."/>
            <person name="Shao H.Z."/>
            <person name="Wang X."/>
            <person name="Wang C.C."/>
            <person name="Yang T.C."/>
            <person name="Huo Q.B."/>
            <person name="Li W."/>
            <person name="Chen H.Y."/>
            <person name="Chen S.E."/>
            <person name="Zhou L.G."/>
            <person name="Ni X.B."/>
            <person name="Tian J.H."/>
            <person name="Sheng Y."/>
            <person name="Liu T."/>
            <person name="Pan Y.S."/>
            <person name="Xia L.Y."/>
            <person name="Li J."/>
            <person name="Zhao F."/>
            <person name="Cao W.C."/>
        </authorList>
    </citation>
    <scope>NUCLEOTIDE SEQUENCE</scope>
    <source>
        <strain evidence="1">Rsan-2018</strain>
    </source>
</reference>